<dbReference type="GO" id="GO:0003676">
    <property type="term" value="F:nucleic acid binding"/>
    <property type="evidence" value="ECO:0007669"/>
    <property type="project" value="InterPro"/>
</dbReference>
<evidence type="ECO:0000256" key="6">
    <source>
        <dbReference type="ARBA" id="ARBA00022741"/>
    </source>
</evidence>
<dbReference type="Proteomes" id="UP000242525">
    <property type="component" value="Unassembled WGS sequence"/>
</dbReference>
<keyword evidence="10" id="KW-0539">Nucleus</keyword>
<dbReference type="SMART" id="SM00487">
    <property type="entry name" value="DEXDc"/>
    <property type="match status" value="1"/>
</dbReference>
<dbReference type="InterPro" id="IPR014001">
    <property type="entry name" value="Helicase_ATP-bd"/>
</dbReference>
<dbReference type="CDD" id="cd00268">
    <property type="entry name" value="DEADc"/>
    <property type="match status" value="1"/>
</dbReference>
<comment type="function">
    <text evidence="11">ATP-dependent RNA helicase required for 60S ribosomal subunit synthesis. Involved in efficient pre-rRNA processing, predominantly at site A3, which is necessary for the normal formation of 25S and 5.8S rRNAs.</text>
</comment>
<keyword evidence="6 15" id="KW-0547">Nucleotide-binding</keyword>
<keyword evidence="7 15" id="KW-0378">Hydrolase</keyword>
<dbReference type="SUPFAM" id="SSF52540">
    <property type="entry name" value="P-loop containing nucleoside triphosphate hydrolases"/>
    <property type="match status" value="1"/>
</dbReference>
<comment type="caution">
    <text evidence="19">The sequence shown here is derived from an EMBL/GenBank/DDBJ whole genome shotgun (WGS) entry which is preliminary data.</text>
</comment>
<dbReference type="InterPro" id="IPR000629">
    <property type="entry name" value="RNA-helicase_DEAD-box_CS"/>
</dbReference>
<dbReference type="InterPro" id="IPR044742">
    <property type="entry name" value="DEAD/DEAH_RhlB"/>
</dbReference>
<dbReference type="STRING" id="1173061.A0A0J9XB87"/>
<comment type="similarity">
    <text evidence="2">Belongs to the DEAD box helicase family. DDX5/DBP2 subfamily.</text>
</comment>
<dbReference type="GO" id="GO:0005524">
    <property type="term" value="F:ATP binding"/>
    <property type="evidence" value="ECO:0007669"/>
    <property type="project" value="UniProtKB-KW"/>
</dbReference>
<dbReference type="SMART" id="SM00490">
    <property type="entry name" value="HELICc"/>
    <property type="match status" value="1"/>
</dbReference>
<evidence type="ECO:0000256" key="11">
    <source>
        <dbReference type="ARBA" id="ARBA00037449"/>
    </source>
</evidence>
<keyword evidence="9 15" id="KW-0067">ATP-binding</keyword>
<dbReference type="EC" id="3.6.4.13" evidence="3"/>
<comment type="catalytic activity">
    <reaction evidence="14">
        <text>ATP + H2O = ADP + phosphate + H(+)</text>
        <dbReference type="Rhea" id="RHEA:13065"/>
        <dbReference type="ChEBI" id="CHEBI:15377"/>
        <dbReference type="ChEBI" id="CHEBI:15378"/>
        <dbReference type="ChEBI" id="CHEBI:30616"/>
        <dbReference type="ChEBI" id="CHEBI:43474"/>
        <dbReference type="ChEBI" id="CHEBI:456216"/>
        <dbReference type="EC" id="3.6.4.13"/>
    </reaction>
</comment>
<dbReference type="PROSITE" id="PS00039">
    <property type="entry name" value="DEAD_ATP_HELICASE"/>
    <property type="match status" value="1"/>
</dbReference>
<sequence length="532" mass="59590">MSVSEIENENKKRQLVDDDDKKSKKHKSKDVKEKKDKKDKKDKKEKKEKKEKKDKKEKKEKKEKKPEAAATPVAASTSSSPTYTQSEELNNVPQSKIDDYLKANFITVEDSENLNLRPLQAFSQVNLDSRIQKVLSQFPAPTPIQAVSWPYLLSSRDVVGVAETGSGKTFAFSVPALNHLLRSPKKKGVRVLVVSPTRELAMQIYDNLTQLTDAVNMSAVCIYGGVPKEQQRQDLKKSSIVVATPGRLNDLIQEGSADLTNVDFLVLDEADRMLEKGFEEDIKKIINATNSKPTDRQTLMFTATWPPQVRELASTFMNKAVKVSIGETDELAANKRITQQVEVLDPSRKEQRLFQLLKEHQSGSKKNDKILIFALYKKEAARVERSLQYRGFHVAAIHGDLSQQQRTNALNEFKTGASKILLATDVAARGLDIPAVKVVINLTFPLTVEDYVHRIGRTGRAGQTGLAITLFTEHEKHLSGALINVLRGANQPVPDELLKFGGHTKKKEHSVYGAFFKDVDTTKKAKKITFDD</sequence>
<dbReference type="Pfam" id="PF00270">
    <property type="entry name" value="DEAD"/>
    <property type="match status" value="1"/>
</dbReference>
<dbReference type="OrthoDB" id="196131at2759"/>
<evidence type="ECO:0000259" key="17">
    <source>
        <dbReference type="PROSITE" id="PS51192"/>
    </source>
</evidence>
<organism evidence="19 20">
    <name type="scientific">Geotrichum candidum</name>
    <name type="common">Oospora lactis</name>
    <name type="synonym">Dipodascus geotrichum</name>
    <dbReference type="NCBI Taxonomy" id="1173061"/>
    <lineage>
        <taxon>Eukaryota</taxon>
        <taxon>Fungi</taxon>
        <taxon>Dikarya</taxon>
        <taxon>Ascomycota</taxon>
        <taxon>Saccharomycotina</taxon>
        <taxon>Dipodascomycetes</taxon>
        <taxon>Dipodascales</taxon>
        <taxon>Dipodascaceae</taxon>
        <taxon>Geotrichum</taxon>
    </lineage>
</organism>
<evidence type="ECO:0000256" key="9">
    <source>
        <dbReference type="ARBA" id="ARBA00022840"/>
    </source>
</evidence>
<accession>A0A0J9XB87</accession>
<gene>
    <name evidence="19" type="ORF">BN980_GECA06s04586g</name>
</gene>
<evidence type="ECO:0000259" key="18">
    <source>
        <dbReference type="PROSITE" id="PS51194"/>
    </source>
</evidence>
<proteinExistence type="inferred from homology"/>
<evidence type="ECO:0000256" key="5">
    <source>
        <dbReference type="ARBA" id="ARBA00022552"/>
    </source>
</evidence>
<feature type="compositionally biased region" description="Basic and acidic residues" evidence="16">
    <location>
        <begin position="8"/>
        <end position="22"/>
    </location>
</feature>
<feature type="domain" description="Helicase ATP-binding" evidence="17">
    <location>
        <begin position="149"/>
        <end position="323"/>
    </location>
</feature>
<name>A0A0J9XB87_GEOCN</name>
<evidence type="ECO:0000256" key="12">
    <source>
        <dbReference type="ARBA" id="ARBA00039328"/>
    </source>
</evidence>
<dbReference type="PROSITE" id="PS51194">
    <property type="entry name" value="HELICASE_CTER"/>
    <property type="match status" value="1"/>
</dbReference>
<dbReference type="FunFam" id="3.40.50.300:FF:000008">
    <property type="entry name" value="ATP-dependent RNA helicase RhlB"/>
    <property type="match status" value="1"/>
</dbReference>
<evidence type="ECO:0000256" key="16">
    <source>
        <dbReference type="SAM" id="MobiDB-lite"/>
    </source>
</evidence>
<dbReference type="Gene3D" id="3.40.50.300">
    <property type="entry name" value="P-loop containing nucleotide triphosphate hydrolases"/>
    <property type="match status" value="2"/>
</dbReference>
<feature type="compositionally biased region" description="Basic residues" evidence="16">
    <location>
        <begin position="37"/>
        <end position="62"/>
    </location>
</feature>
<feature type="domain" description="Helicase C-terminal" evidence="18">
    <location>
        <begin position="352"/>
        <end position="501"/>
    </location>
</feature>
<dbReference type="GO" id="GO:0003724">
    <property type="term" value="F:RNA helicase activity"/>
    <property type="evidence" value="ECO:0007669"/>
    <property type="project" value="UniProtKB-EC"/>
</dbReference>
<keyword evidence="5" id="KW-0698">rRNA processing</keyword>
<keyword evidence="8 15" id="KW-0347">Helicase</keyword>
<evidence type="ECO:0000313" key="19">
    <source>
        <dbReference type="EMBL" id="CDO54094.1"/>
    </source>
</evidence>
<evidence type="ECO:0000256" key="15">
    <source>
        <dbReference type="RuleBase" id="RU000492"/>
    </source>
</evidence>
<comment type="subcellular location">
    <subcellularLocation>
        <location evidence="1">Nucleus</location>
        <location evidence="1">Nucleolus</location>
    </subcellularLocation>
</comment>
<evidence type="ECO:0000256" key="8">
    <source>
        <dbReference type="ARBA" id="ARBA00022806"/>
    </source>
</evidence>
<evidence type="ECO:0000313" key="20">
    <source>
        <dbReference type="Proteomes" id="UP000242525"/>
    </source>
</evidence>
<dbReference type="InterPro" id="IPR027417">
    <property type="entry name" value="P-loop_NTPase"/>
</dbReference>
<dbReference type="Pfam" id="PF00271">
    <property type="entry name" value="Helicase_C"/>
    <property type="match status" value="1"/>
</dbReference>
<evidence type="ECO:0000256" key="7">
    <source>
        <dbReference type="ARBA" id="ARBA00022801"/>
    </source>
</evidence>
<keyword evidence="20" id="KW-1185">Reference proteome</keyword>
<evidence type="ECO:0000256" key="14">
    <source>
        <dbReference type="ARBA" id="ARBA00047984"/>
    </source>
</evidence>
<dbReference type="GO" id="GO:0016787">
    <property type="term" value="F:hydrolase activity"/>
    <property type="evidence" value="ECO:0007669"/>
    <property type="project" value="UniProtKB-KW"/>
</dbReference>
<dbReference type="AlphaFoldDB" id="A0A0J9XB87"/>
<dbReference type="PANTHER" id="PTHR47958">
    <property type="entry name" value="ATP-DEPENDENT RNA HELICASE DBP3"/>
    <property type="match status" value="1"/>
</dbReference>
<dbReference type="CDD" id="cd18787">
    <property type="entry name" value="SF2_C_DEAD"/>
    <property type="match status" value="1"/>
</dbReference>
<evidence type="ECO:0000256" key="4">
    <source>
        <dbReference type="ARBA" id="ARBA00022517"/>
    </source>
</evidence>
<dbReference type="EMBL" id="CCBN010000006">
    <property type="protein sequence ID" value="CDO54094.1"/>
    <property type="molecule type" value="Genomic_DNA"/>
</dbReference>
<feature type="compositionally biased region" description="Low complexity" evidence="16">
    <location>
        <begin position="68"/>
        <end position="88"/>
    </location>
</feature>
<dbReference type="InterPro" id="IPR011545">
    <property type="entry name" value="DEAD/DEAH_box_helicase_dom"/>
</dbReference>
<evidence type="ECO:0000256" key="10">
    <source>
        <dbReference type="ARBA" id="ARBA00023242"/>
    </source>
</evidence>
<evidence type="ECO:0000256" key="1">
    <source>
        <dbReference type="ARBA" id="ARBA00004604"/>
    </source>
</evidence>
<evidence type="ECO:0000256" key="13">
    <source>
        <dbReference type="ARBA" id="ARBA00039606"/>
    </source>
</evidence>
<evidence type="ECO:0000256" key="3">
    <source>
        <dbReference type="ARBA" id="ARBA00012552"/>
    </source>
</evidence>
<dbReference type="InterPro" id="IPR001650">
    <property type="entry name" value="Helicase_C-like"/>
</dbReference>
<feature type="region of interest" description="Disordered" evidence="16">
    <location>
        <begin position="1"/>
        <end position="91"/>
    </location>
</feature>
<keyword evidence="4" id="KW-0690">Ribosome biogenesis</keyword>
<evidence type="ECO:0000256" key="2">
    <source>
        <dbReference type="ARBA" id="ARBA00009334"/>
    </source>
</evidence>
<dbReference type="PROSITE" id="PS51192">
    <property type="entry name" value="HELICASE_ATP_BIND_1"/>
    <property type="match status" value="1"/>
</dbReference>
<protein>
    <recommendedName>
        <fullName evidence="12">ATP-dependent RNA helicase DBP3</fullName>
        <ecNumber evidence="3">3.6.4.13</ecNumber>
    </recommendedName>
    <alternativeName>
        <fullName evidence="13">ATP-dependent RNA helicase dbp3</fullName>
    </alternativeName>
</protein>
<reference evidence="19" key="1">
    <citation type="submission" date="2014-03" db="EMBL/GenBank/DDBJ databases">
        <authorList>
            <person name="Casaregola S."/>
        </authorList>
    </citation>
    <scope>NUCLEOTIDE SEQUENCE [LARGE SCALE GENOMIC DNA]</scope>
    <source>
        <strain evidence="19">CLIB 918</strain>
    </source>
</reference>